<keyword evidence="1 8" id="KW-0808">Transferase</keyword>
<dbReference type="Gene3D" id="1.20.58.2240">
    <property type="match status" value="1"/>
</dbReference>
<keyword evidence="2" id="KW-0547">Nucleotide-binding</keyword>
<dbReference type="PANTHER" id="PTHR43435">
    <property type="entry name" value="RIBULOKINASE"/>
    <property type="match status" value="1"/>
</dbReference>
<reference evidence="11 12" key="1">
    <citation type="journal article" date="2023" name="Antonie Van Leeuwenhoek">
        <title>Mesoterricola silvestris gen. nov., sp. nov., Mesoterricola sediminis sp. nov., Geothrix oryzae sp. nov., Geothrix edaphica sp. nov., Geothrix rubra sp. nov., and Geothrix limicola sp. nov., six novel members of Acidobacteriota isolated from soils.</title>
        <authorList>
            <person name="Itoh H."/>
            <person name="Sugisawa Y."/>
            <person name="Mise K."/>
            <person name="Xu Z."/>
            <person name="Kuniyasu M."/>
            <person name="Ushijima N."/>
            <person name="Kawano K."/>
            <person name="Kobayashi E."/>
            <person name="Shiratori Y."/>
            <person name="Masuda Y."/>
            <person name="Senoo K."/>
        </authorList>
    </citation>
    <scope>NUCLEOTIDE SEQUENCE [LARGE SCALE GENOMIC DNA]</scope>
    <source>
        <strain evidence="11 12">Red804</strain>
    </source>
</reference>
<dbReference type="InterPro" id="IPR018484">
    <property type="entry name" value="FGGY_N"/>
</dbReference>
<evidence type="ECO:0000256" key="2">
    <source>
        <dbReference type="ARBA" id="ARBA00022741"/>
    </source>
</evidence>
<dbReference type="SUPFAM" id="SSF53067">
    <property type="entry name" value="Actin-like ATPase domain"/>
    <property type="match status" value="2"/>
</dbReference>
<comment type="catalytic activity">
    <reaction evidence="8">
        <text>L-ribulose + ATP = L-ribulose 5-phosphate + ADP + H(+)</text>
        <dbReference type="Rhea" id="RHEA:22072"/>
        <dbReference type="ChEBI" id="CHEBI:15378"/>
        <dbReference type="ChEBI" id="CHEBI:16880"/>
        <dbReference type="ChEBI" id="CHEBI:30616"/>
        <dbReference type="ChEBI" id="CHEBI:58226"/>
        <dbReference type="ChEBI" id="CHEBI:456216"/>
        <dbReference type="EC" id="2.7.1.16"/>
    </reaction>
</comment>
<dbReference type="InterPro" id="IPR018485">
    <property type="entry name" value="FGGY_C"/>
</dbReference>
<feature type="domain" description="Carbohydrate kinase FGGY N-terminal" evidence="9">
    <location>
        <begin position="4"/>
        <end position="285"/>
    </location>
</feature>
<dbReference type="PIRSF" id="PIRSF000538">
    <property type="entry name" value="GlpK"/>
    <property type="match status" value="1"/>
</dbReference>
<keyword evidence="5 8" id="KW-0054">Arabinose catabolism</keyword>
<evidence type="ECO:0000256" key="1">
    <source>
        <dbReference type="ARBA" id="ARBA00022679"/>
    </source>
</evidence>
<comment type="caution">
    <text evidence="11">The sequence shown here is derived from an EMBL/GenBank/DDBJ whole genome shotgun (WGS) entry which is preliminary data.</text>
</comment>
<evidence type="ECO:0000256" key="8">
    <source>
        <dbReference type="RuleBase" id="RU003455"/>
    </source>
</evidence>
<evidence type="ECO:0000259" key="10">
    <source>
        <dbReference type="Pfam" id="PF02782"/>
    </source>
</evidence>
<dbReference type="NCBIfam" id="NF003154">
    <property type="entry name" value="PRK04123.1"/>
    <property type="match status" value="1"/>
</dbReference>
<dbReference type="EMBL" id="BSDE01000001">
    <property type="protein sequence ID" value="GLH71763.1"/>
    <property type="molecule type" value="Genomic_DNA"/>
</dbReference>
<evidence type="ECO:0000313" key="11">
    <source>
        <dbReference type="EMBL" id="GLH71763.1"/>
    </source>
</evidence>
<dbReference type="CDD" id="cd07781">
    <property type="entry name" value="ASKHA_NBD_FGGY_L-RBK"/>
    <property type="match status" value="1"/>
</dbReference>
<comment type="pathway">
    <text evidence="8">Carbohydrate degradation; L-arabinose degradation via L-ribulose; D-xylulose 5-phosphate from L-arabinose (bacterial route): step 2/3.</text>
</comment>
<keyword evidence="3 8" id="KW-0418">Kinase</keyword>
<keyword evidence="12" id="KW-1185">Reference proteome</keyword>
<keyword evidence="4" id="KW-0067">ATP-binding</keyword>
<protein>
    <recommendedName>
        <fullName evidence="7 8">Ribulokinase</fullName>
        <ecNumber evidence="7 8">2.7.1.16</ecNumber>
    </recommendedName>
</protein>
<dbReference type="InterPro" id="IPR005929">
    <property type="entry name" value="Ribulokinase"/>
</dbReference>
<dbReference type="InterPro" id="IPR043129">
    <property type="entry name" value="ATPase_NBD"/>
</dbReference>
<organism evidence="11 12">
    <name type="scientific">Geothrix limicola</name>
    <dbReference type="NCBI Taxonomy" id="2927978"/>
    <lineage>
        <taxon>Bacteria</taxon>
        <taxon>Pseudomonadati</taxon>
        <taxon>Acidobacteriota</taxon>
        <taxon>Holophagae</taxon>
        <taxon>Holophagales</taxon>
        <taxon>Holophagaceae</taxon>
        <taxon>Geothrix</taxon>
    </lineage>
</organism>
<dbReference type="Gene3D" id="3.30.420.40">
    <property type="match status" value="1"/>
</dbReference>
<dbReference type="EC" id="2.7.1.16" evidence="7 8"/>
<comment type="similarity">
    <text evidence="8">Belongs to the ribulokinase family.</text>
</comment>
<gene>
    <name evidence="11" type="primary">araB</name>
    <name evidence="11" type="ORF">GETHLI_02650</name>
</gene>
<name>A0ABQ5QAZ1_9BACT</name>
<accession>A0ABQ5QAZ1</accession>
<dbReference type="PANTHER" id="PTHR43435:SF4">
    <property type="entry name" value="FGGY CARBOHYDRATE KINASE DOMAIN-CONTAINING PROTEIN"/>
    <property type="match status" value="1"/>
</dbReference>
<evidence type="ECO:0000256" key="6">
    <source>
        <dbReference type="ARBA" id="ARBA00023277"/>
    </source>
</evidence>
<dbReference type="Proteomes" id="UP001165069">
    <property type="component" value="Unassembled WGS sequence"/>
</dbReference>
<dbReference type="Pfam" id="PF02782">
    <property type="entry name" value="FGGY_C"/>
    <property type="match status" value="1"/>
</dbReference>
<sequence length="565" mass="61261">MTIYSIGLDFGTNSCRALLVDLHTGEEKATEVFNYPSGEAGIITHPRDPHLARQNASDYLNGIEVTVRSILAQAQEQDPDFDPAYVVGLGVDTTGSSPMPIDGHGDPLSLQPRFKDNPAAYVWLWRDHTSFEEAAQITDLAARIRPEYLAQVGGTYSSEWFWSKILHCSRVAPEVFEAAATWVEICDWLPAVLTGNQQPDRIVRGICAAGHKAMFNPKWGGLPDEDFLRQLDPALAGLRPHLFSEAHPADHQAGGLSPEWAARLGLRVGIAVAVGAFDAHMGAVGAGVGIGSLVKIMGTSTCDIMVWPSGQPLADIPGVCGIVDGSVLPGYYGIEAGQSAVGDLFLWFVRNLAPDTLGTSLDEKFRALEELASQQGPGESGLMALDWNNGNRTILVDARLTGLLLGQTLHTKPHEIYRALIEATAFGALTIIERIEEFGVPIHEVVNCGGLAAKNAFLMQAYADITGRPMKITRSEQTPALGAAIFGAMAAGAFPSIRKAQECLCGIRKIYQPNPQHHAVYHDMYRLYRQLHDGFGTVSWNGSMANVMKELLTIRDQQCQPQEQA</sequence>
<proteinExistence type="inferred from homology"/>
<evidence type="ECO:0000313" key="12">
    <source>
        <dbReference type="Proteomes" id="UP001165069"/>
    </source>
</evidence>
<dbReference type="Pfam" id="PF00370">
    <property type="entry name" value="FGGY_N"/>
    <property type="match status" value="1"/>
</dbReference>
<feature type="domain" description="Carbohydrate kinase FGGY C-terminal" evidence="10">
    <location>
        <begin position="295"/>
        <end position="491"/>
    </location>
</feature>
<evidence type="ECO:0000259" key="9">
    <source>
        <dbReference type="Pfam" id="PF00370"/>
    </source>
</evidence>
<dbReference type="InterPro" id="IPR000577">
    <property type="entry name" value="Carb_kinase_FGGY"/>
</dbReference>
<dbReference type="NCBIfam" id="TIGR01234">
    <property type="entry name" value="L-ribulokinase"/>
    <property type="match status" value="1"/>
</dbReference>
<evidence type="ECO:0000256" key="5">
    <source>
        <dbReference type="ARBA" id="ARBA00022935"/>
    </source>
</evidence>
<evidence type="ECO:0000256" key="4">
    <source>
        <dbReference type="ARBA" id="ARBA00022840"/>
    </source>
</evidence>
<evidence type="ECO:0000256" key="3">
    <source>
        <dbReference type="ARBA" id="ARBA00022777"/>
    </source>
</evidence>
<evidence type="ECO:0000256" key="7">
    <source>
        <dbReference type="NCBIfam" id="TIGR01234"/>
    </source>
</evidence>
<keyword evidence="6 8" id="KW-0119">Carbohydrate metabolism</keyword>
<dbReference type="RefSeq" id="WP_285569285.1">
    <property type="nucleotide sequence ID" value="NZ_BSDE01000001.1"/>
</dbReference>